<evidence type="ECO:0000313" key="2">
    <source>
        <dbReference type="Proteomes" id="UP000242869"/>
    </source>
</evidence>
<organism evidence="1 2">
    <name type="scientific">Formivibrio citricus</name>
    <dbReference type="NCBI Taxonomy" id="83765"/>
    <lineage>
        <taxon>Bacteria</taxon>
        <taxon>Pseudomonadati</taxon>
        <taxon>Pseudomonadota</taxon>
        <taxon>Betaproteobacteria</taxon>
        <taxon>Neisseriales</taxon>
        <taxon>Chitinibacteraceae</taxon>
        <taxon>Formivibrio</taxon>
    </lineage>
</organism>
<sequence length="288" mass="31855">MSSPQLDFVKAHAALLNQTSLPAIKTLNGLTPPPRPALAANAPVAMLFSPHPDDECITGALPLRLMREAGYRVVNLPVTLGSNPRRIEEREHELQRACTWLGFDIQEIEPEGLSHINAHARDKEPEAWAEKVEDVAGIIARFKPAIVICPNDDDGHATHIGTHHLVTDALAHENHACWLVQTEFWRAMTHPNLLVESSLKDTADLVTALSCHVGEIKRNPYHLRLTSWMADNVRRGGELIGGAGVQAPDFAFGTLYRMDRFDGEQIVQHKERHVIGAKETLEILFGGV</sequence>
<reference evidence="2" key="1">
    <citation type="submission" date="2016-10" db="EMBL/GenBank/DDBJ databases">
        <authorList>
            <person name="Varghese N."/>
            <person name="Submissions S."/>
        </authorList>
    </citation>
    <scope>NUCLEOTIDE SEQUENCE [LARGE SCALE GENOMIC DNA]</scope>
    <source>
        <strain evidence="2">DSM 6150</strain>
    </source>
</reference>
<dbReference type="PANTHER" id="PTHR12993">
    <property type="entry name" value="N-ACETYLGLUCOSAMINYL-PHOSPHATIDYLINOSITOL DE-N-ACETYLASE-RELATED"/>
    <property type="match status" value="1"/>
</dbReference>
<dbReference type="RefSeq" id="WP_091191508.1">
    <property type="nucleotide sequence ID" value="NZ_FOVE01000004.1"/>
</dbReference>
<dbReference type="Gene3D" id="3.40.50.10320">
    <property type="entry name" value="LmbE-like"/>
    <property type="match status" value="1"/>
</dbReference>
<dbReference type="GO" id="GO:0016811">
    <property type="term" value="F:hydrolase activity, acting on carbon-nitrogen (but not peptide) bonds, in linear amides"/>
    <property type="evidence" value="ECO:0007669"/>
    <property type="project" value="TreeGrafter"/>
</dbReference>
<dbReference type="EMBL" id="FOVE01000004">
    <property type="protein sequence ID" value="SFN17001.1"/>
    <property type="molecule type" value="Genomic_DNA"/>
</dbReference>
<name>A0A1I4WT64_9NEIS</name>
<dbReference type="Proteomes" id="UP000242869">
    <property type="component" value="Unassembled WGS sequence"/>
</dbReference>
<evidence type="ECO:0000313" key="1">
    <source>
        <dbReference type="EMBL" id="SFN17001.1"/>
    </source>
</evidence>
<dbReference type="PANTHER" id="PTHR12993:SF11">
    <property type="entry name" value="N-ACETYLGLUCOSAMINYL-PHOSPHATIDYLINOSITOL DE-N-ACETYLASE"/>
    <property type="match status" value="1"/>
</dbReference>
<accession>A0A1I4WT64</accession>
<protein>
    <submittedName>
        <fullName evidence="1">N-acetylglucosaminyl deacetylase, LmbE family</fullName>
    </submittedName>
</protein>
<gene>
    <name evidence="1" type="ORF">SAMN05660284_00725</name>
</gene>
<dbReference type="InterPro" id="IPR024078">
    <property type="entry name" value="LmbE-like_dom_sf"/>
</dbReference>
<dbReference type="Pfam" id="PF02585">
    <property type="entry name" value="PIG-L"/>
    <property type="match status" value="1"/>
</dbReference>
<keyword evidence="2" id="KW-1185">Reference proteome</keyword>
<dbReference type="STRING" id="83765.SAMN05660284_00725"/>
<dbReference type="OrthoDB" id="116799at2"/>
<dbReference type="AlphaFoldDB" id="A0A1I4WT64"/>
<dbReference type="SUPFAM" id="SSF102588">
    <property type="entry name" value="LmbE-like"/>
    <property type="match status" value="1"/>
</dbReference>
<proteinExistence type="predicted"/>
<dbReference type="InterPro" id="IPR003737">
    <property type="entry name" value="GlcNAc_PI_deacetylase-related"/>
</dbReference>